<evidence type="ECO:0000313" key="3">
    <source>
        <dbReference type="Proteomes" id="UP001152747"/>
    </source>
</evidence>
<feature type="compositionally biased region" description="Polar residues" evidence="1">
    <location>
        <begin position="54"/>
        <end position="82"/>
    </location>
</feature>
<comment type="caution">
    <text evidence="2">The sequence shown here is derived from an EMBL/GenBank/DDBJ whole genome shotgun (WGS) entry which is preliminary data.</text>
</comment>
<feature type="compositionally biased region" description="Polar residues" evidence="1">
    <location>
        <begin position="292"/>
        <end position="303"/>
    </location>
</feature>
<feature type="compositionally biased region" description="Low complexity" evidence="1">
    <location>
        <begin position="122"/>
        <end position="133"/>
    </location>
</feature>
<evidence type="ECO:0000313" key="2">
    <source>
        <dbReference type="EMBL" id="CAI5447074.1"/>
    </source>
</evidence>
<evidence type="ECO:0000256" key="1">
    <source>
        <dbReference type="SAM" id="MobiDB-lite"/>
    </source>
</evidence>
<organism evidence="2 3">
    <name type="scientific">Caenorhabditis angaria</name>
    <dbReference type="NCBI Taxonomy" id="860376"/>
    <lineage>
        <taxon>Eukaryota</taxon>
        <taxon>Metazoa</taxon>
        <taxon>Ecdysozoa</taxon>
        <taxon>Nematoda</taxon>
        <taxon>Chromadorea</taxon>
        <taxon>Rhabditida</taxon>
        <taxon>Rhabditina</taxon>
        <taxon>Rhabditomorpha</taxon>
        <taxon>Rhabditoidea</taxon>
        <taxon>Rhabditidae</taxon>
        <taxon>Peloderinae</taxon>
        <taxon>Caenorhabditis</taxon>
    </lineage>
</organism>
<sequence>MFSNFTDPTSETPQDDRDFFIYDQPSTSSSSSSAKNHNRLSLDSGIGQDDTSFEDSANLSSFQDTSFTQNQSIIGSTSSESPPTKWARISTTPPKTDDFFQKHTSIFSPPSNRQRLAGGTLRTPKSSSSGISIRLSTPSPFRVTISKTPLKLSNNQNVSDFQIGKNRVFSTSTSKRCVFPEEEEFLNLSRQPQKGLLNVAFEGFNELPIMTPSKLNEALECGLELDQGIIMEEERDLNLPSTSYSAPPIYEDPMFNPFLPAASPPKPPQKSSLQILDNPQSFAIITRGPLYSSPSSSDFNGPQQPRLGPKTKKVTIITPSEEENLENRAAKRKIREEIEEWRNVAFLTPEKDLAVNSPQWIAISTGRSLAQRQLFF</sequence>
<gene>
    <name evidence="2" type="ORF">CAMP_LOCUS9711</name>
</gene>
<name>A0A9P1IKF6_9PELO</name>
<protein>
    <submittedName>
        <fullName evidence="2">Uncharacterized protein</fullName>
    </submittedName>
</protein>
<dbReference type="AlphaFoldDB" id="A0A9P1IKF6"/>
<dbReference type="EMBL" id="CANHGI010000004">
    <property type="protein sequence ID" value="CAI5447074.1"/>
    <property type="molecule type" value="Genomic_DNA"/>
</dbReference>
<accession>A0A9P1IKF6</accession>
<reference evidence="2" key="1">
    <citation type="submission" date="2022-11" db="EMBL/GenBank/DDBJ databases">
        <authorList>
            <person name="Kikuchi T."/>
        </authorList>
    </citation>
    <scope>NUCLEOTIDE SEQUENCE</scope>
    <source>
        <strain evidence="2">PS1010</strain>
    </source>
</reference>
<feature type="region of interest" description="Disordered" evidence="1">
    <location>
        <begin position="291"/>
        <end position="310"/>
    </location>
</feature>
<dbReference type="OrthoDB" id="5803521at2759"/>
<dbReference type="Proteomes" id="UP001152747">
    <property type="component" value="Unassembled WGS sequence"/>
</dbReference>
<proteinExistence type="predicted"/>
<feature type="compositionally biased region" description="Polar residues" evidence="1">
    <location>
        <begin position="102"/>
        <end position="114"/>
    </location>
</feature>
<keyword evidence="3" id="KW-1185">Reference proteome</keyword>
<feature type="region of interest" description="Disordered" evidence="1">
    <location>
        <begin position="1"/>
        <end position="133"/>
    </location>
</feature>
<feature type="compositionally biased region" description="Polar residues" evidence="1">
    <location>
        <begin position="1"/>
        <end position="12"/>
    </location>
</feature>